<keyword evidence="4" id="KW-0378">Hydrolase</keyword>
<feature type="domain" description="Helicase ATP-binding" evidence="3">
    <location>
        <begin position="141"/>
        <end position="306"/>
    </location>
</feature>
<dbReference type="InterPro" id="IPR027417">
    <property type="entry name" value="P-loop_NTPase"/>
</dbReference>
<accession>A0A1W1E738</accession>
<dbReference type="NCBIfam" id="TIGR00348">
    <property type="entry name" value="hsdR"/>
    <property type="match status" value="1"/>
</dbReference>
<dbReference type="InterPro" id="IPR004473">
    <property type="entry name" value="Restrct_endonuc_typeI_HsdR"/>
</dbReference>
<dbReference type="GO" id="GO:0009307">
    <property type="term" value="P:DNA restriction-modification system"/>
    <property type="evidence" value="ECO:0007669"/>
    <property type="project" value="UniProtKB-KW"/>
</dbReference>
<proteinExistence type="predicted"/>
<dbReference type="InterPro" id="IPR040980">
    <property type="entry name" value="SWI2_SNF2"/>
</dbReference>
<dbReference type="CDD" id="cd18800">
    <property type="entry name" value="SF2_C_EcoR124I-like"/>
    <property type="match status" value="1"/>
</dbReference>
<keyword evidence="2" id="KW-0175">Coiled coil</keyword>
<dbReference type="GO" id="GO:0005524">
    <property type="term" value="F:ATP binding"/>
    <property type="evidence" value="ECO:0007669"/>
    <property type="project" value="InterPro"/>
</dbReference>
<dbReference type="GO" id="GO:0003677">
    <property type="term" value="F:DNA binding"/>
    <property type="evidence" value="ECO:0007669"/>
    <property type="project" value="InterPro"/>
</dbReference>
<dbReference type="SUPFAM" id="SSF52540">
    <property type="entry name" value="P-loop containing nucleoside triphosphate hydrolases"/>
    <property type="match status" value="2"/>
</dbReference>
<dbReference type="SMART" id="SM00487">
    <property type="entry name" value="DEXDc"/>
    <property type="match status" value="1"/>
</dbReference>
<dbReference type="InterPro" id="IPR014001">
    <property type="entry name" value="Helicase_ATP-bd"/>
</dbReference>
<organism evidence="4">
    <name type="scientific">hydrothermal vent metagenome</name>
    <dbReference type="NCBI Taxonomy" id="652676"/>
    <lineage>
        <taxon>unclassified sequences</taxon>
        <taxon>metagenomes</taxon>
        <taxon>ecological metagenomes</taxon>
    </lineage>
</organism>
<dbReference type="PANTHER" id="PTHR30195:SF15">
    <property type="entry name" value="TYPE I RESTRICTION ENZYME HINDI ENDONUCLEASE SUBUNIT"/>
    <property type="match status" value="1"/>
</dbReference>
<dbReference type="AlphaFoldDB" id="A0A1W1E738"/>
<dbReference type="Gene3D" id="3.40.50.300">
    <property type="entry name" value="P-loop containing nucleotide triphosphate hydrolases"/>
    <property type="match status" value="2"/>
</dbReference>
<evidence type="ECO:0000259" key="3">
    <source>
        <dbReference type="PROSITE" id="PS51192"/>
    </source>
</evidence>
<feature type="coiled-coil region" evidence="2">
    <location>
        <begin position="718"/>
        <end position="752"/>
    </location>
</feature>
<evidence type="ECO:0000256" key="2">
    <source>
        <dbReference type="SAM" id="Coils"/>
    </source>
</evidence>
<reference evidence="4" key="1">
    <citation type="submission" date="2016-10" db="EMBL/GenBank/DDBJ databases">
        <authorList>
            <person name="de Groot N.N."/>
        </authorList>
    </citation>
    <scope>NUCLEOTIDE SEQUENCE</scope>
</reference>
<evidence type="ECO:0000313" key="4">
    <source>
        <dbReference type="EMBL" id="SFV89765.1"/>
    </source>
</evidence>
<protein>
    <submittedName>
        <fullName evidence="4">Type I restriction-modification system, restriction subunit R</fullName>
        <ecNumber evidence="4">3.1.21.3</ecNumber>
    </submittedName>
</protein>
<gene>
    <name evidence="4" type="ORF">MNB_SV-4-947</name>
</gene>
<dbReference type="EMBL" id="FPIB01000003">
    <property type="protein sequence ID" value="SFV89765.1"/>
    <property type="molecule type" value="Genomic_DNA"/>
</dbReference>
<dbReference type="PROSITE" id="PS51192">
    <property type="entry name" value="HELICASE_ATP_BIND_1"/>
    <property type="match status" value="1"/>
</dbReference>
<dbReference type="InterPro" id="IPR055180">
    <property type="entry name" value="HsdR_RecA-like_helicase_dom_2"/>
</dbReference>
<dbReference type="Pfam" id="PF18766">
    <property type="entry name" value="SWI2_SNF2"/>
    <property type="match status" value="1"/>
</dbReference>
<name>A0A1W1E738_9ZZZZ</name>
<dbReference type="InterPro" id="IPR051268">
    <property type="entry name" value="Type-I_R_enzyme_R_subunit"/>
</dbReference>
<dbReference type="PANTHER" id="PTHR30195">
    <property type="entry name" value="TYPE I SITE-SPECIFIC DEOXYRIBONUCLEASE PROTEIN SUBUNIT M AND R"/>
    <property type="match status" value="1"/>
</dbReference>
<dbReference type="Gene3D" id="3.90.1570.50">
    <property type="match status" value="1"/>
</dbReference>
<keyword evidence="1" id="KW-0680">Restriction system</keyword>
<dbReference type="EC" id="3.1.21.3" evidence="4"/>
<sequence>MVEAKSPKVKNALQAGLSDLHDYAQITSTKKRGNRELFFYNLFLVVTDTNQCKFGTITTQSLKNYWRWADPYPKNLDELPRKGGTPNDQNRLIYGMLDKRNLLDIMQSFTVFSSEEEGVAKIVCRYQQFRAVKKAIERLKNGETPEDKGGLIWHTQGSGKSLTMMFLIRAMYATGEFDDWKIVLVNDRTDLETQLTTTASNIGVKVKVASSIADLKEQIKSDATDIVMAMVHKFQERDIYNTSFPVLNKSDKILIMVDEAHRSIYKSLGSNINRATPNAVWIGYTGTPVDKSDKLFKDYIDKYTMKEAIADGATLRIVYEGRAHKTDIKEGMIVDIYEGLEVDEESGEIKGLNAEIKKAYLESEKTIETKARDMIEHYLTHVYPNGYKAQIVANSQKAAVKYKKIIDKILVEKKVSFKADVVISGVNDDEEVRAYAKKDKDAITTSFKLRFDEQKDDIKGDIGILIVNNMLLTGFDAKIEQVMYLDRVLKAHNLLQAIARVNRVYDEGKNVGFVVDYIGIGNHLKDALDFYDAKEASNDLGEGIWDIDRIVAELKDTSSKLRAFIEEQGVGVDDWDVWFELFYDEEIRFKFLELFKEYEKNLDALYPAAVALDFAQEFQEYSALHVQAMEYEEDDSKKINSKKLQSIVDEYLVSKGIDIKVKPIEIFSDEFVQKTKSRKSSKAKAAQIEKALTKYLTVNMPLDPSLYGSFLEMLKEILKQFKDNWDEIYKELEALREKLKQKEEELSYGLSREQKPYLNLFAKELFGKIEDLNDDEIELVVRITKDIYEVVKRETSAAYFWESKPARLRLQSEIQQVLLSEEFAKVDKIVKNYKSMILQIVEIAEAQKNDAKL</sequence>
<evidence type="ECO:0000256" key="1">
    <source>
        <dbReference type="ARBA" id="ARBA00022747"/>
    </source>
</evidence>
<dbReference type="GO" id="GO:0009035">
    <property type="term" value="F:type I site-specific deoxyribonuclease activity"/>
    <property type="evidence" value="ECO:0007669"/>
    <property type="project" value="UniProtKB-EC"/>
</dbReference>
<dbReference type="Pfam" id="PF22679">
    <property type="entry name" value="T1R_D3-like"/>
    <property type="match status" value="1"/>
</dbReference>